<dbReference type="SUPFAM" id="SSF49562">
    <property type="entry name" value="C2 domain (Calcium/lipid-binding domain, CaLB)"/>
    <property type="match status" value="3"/>
</dbReference>
<evidence type="ECO:0000256" key="14">
    <source>
        <dbReference type="ARBA" id="ARBA00023136"/>
    </source>
</evidence>
<evidence type="ECO:0000256" key="11">
    <source>
        <dbReference type="ARBA" id="ARBA00022989"/>
    </source>
</evidence>
<keyword evidence="7" id="KW-0479">Metal-binding</keyword>
<evidence type="ECO:0000256" key="8">
    <source>
        <dbReference type="ARBA" id="ARBA00022737"/>
    </source>
</evidence>
<keyword evidence="10" id="KW-0106">Calcium</keyword>
<dbReference type="GO" id="GO:0031210">
    <property type="term" value="F:phosphatidylcholine binding"/>
    <property type="evidence" value="ECO:0007669"/>
    <property type="project" value="TreeGrafter"/>
</dbReference>
<evidence type="ECO:0000256" key="13">
    <source>
        <dbReference type="ARBA" id="ARBA00023121"/>
    </source>
</evidence>
<evidence type="ECO:0000259" key="17">
    <source>
        <dbReference type="PROSITE" id="PS50004"/>
    </source>
</evidence>
<dbReference type="GO" id="GO:0035091">
    <property type="term" value="F:phosphatidylinositol binding"/>
    <property type="evidence" value="ECO:0007669"/>
    <property type="project" value="TreeGrafter"/>
</dbReference>
<dbReference type="InterPro" id="IPR037752">
    <property type="entry name" value="C2C_KIAA1228"/>
</dbReference>
<keyword evidence="12" id="KW-0445">Lipid transport</keyword>
<dbReference type="Gene3D" id="2.60.40.150">
    <property type="entry name" value="C2 domain"/>
    <property type="match status" value="3"/>
</dbReference>
<dbReference type="GO" id="GO:0005544">
    <property type="term" value="F:calcium-dependent phospholipid binding"/>
    <property type="evidence" value="ECO:0007669"/>
    <property type="project" value="TreeGrafter"/>
</dbReference>
<dbReference type="GeneTree" id="ENSGT00940000156086"/>
<proteinExistence type="inferred from homology"/>
<dbReference type="Pfam" id="PF17047">
    <property type="entry name" value="SMP_LBD"/>
    <property type="match status" value="1"/>
</dbReference>
<organism evidence="19 20">
    <name type="scientific">Gadus morhua</name>
    <name type="common">Atlantic cod</name>
    <dbReference type="NCBI Taxonomy" id="8049"/>
    <lineage>
        <taxon>Eukaryota</taxon>
        <taxon>Metazoa</taxon>
        <taxon>Chordata</taxon>
        <taxon>Craniata</taxon>
        <taxon>Vertebrata</taxon>
        <taxon>Euteleostomi</taxon>
        <taxon>Actinopterygii</taxon>
        <taxon>Neopterygii</taxon>
        <taxon>Teleostei</taxon>
        <taxon>Neoteleostei</taxon>
        <taxon>Acanthomorphata</taxon>
        <taxon>Zeiogadaria</taxon>
        <taxon>Gadariae</taxon>
        <taxon>Gadiformes</taxon>
        <taxon>Gadoidei</taxon>
        <taxon>Gadidae</taxon>
        <taxon>Gadus</taxon>
    </lineage>
</organism>
<keyword evidence="20" id="KW-1185">Reference proteome</keyword>
<protein>
    <submittedName>
        <fullName evidence="19">Extended synaptotagmin-like protein 2b</fullName>
    </submittedName>
</protein>
<evidence type="ECO:0000256" key="9">
    <source>
        <dbReference type="ARBA" id="ARBA00022824"/>
    </source>
</evidence>
<dbReference type="CDD" id="cd04050">
    <property type="entry name" value="C2B_Synaptotagmin-like"/>
    <property type="match status" value="1"/>
</dbReference>
<evidence type="ECO:0000256" key="6">
    <source>
        <dbReference type="ARBA" id="ARBA00022692"/>
    </source>
</evidence>
<evidence type="ECO:0000256" key="3">
    <source>
        <dbReference type="ARBA" id="ARBA00005867"/>
    </source>
</evidence>
<feature type="domain" description="C2" evidence="17">
    <location>
        <begin position="463"/>
        <end position="582"/>
    </location>
</feature>
<dbReference type="PANTHER" id="PTHR45761">
    <property type="entry name" value="EXTENDED SYNAPTOTAGMIN-LIKE PROTEIN 2, ISOFORM C"/>
    <property type="match status" value="1"/>
</dbReference>
<dbReference type="Proteomes" id="UP000694546">
    <property type="component" value="Chromosome 23"/>
</dbReference>
<reference evidence="19" key="2">
    <citation type="submission" date="2025-09" db="UniProtKB">
        <authorList>
            <consortium name="Ensembl"/>
        </authorList>
    </citation>
    <scope>IDENTIFICATION</scope>
</reference>
<dbReference type="InterPro" id="IPR000008">
    <property type="entry name" value="C2_dom"/>
</dbReference>
<dbReference type="GO" id="GO:0005509">
    <property type="term" value="F:calcium ion binding"/>
    <property type="evidence" value="ECO:0007669"/>
    <property type="project" value="TreeGrafter"/>
</dbReference>
<keyword evidence="9" id="KW-0256">Endoplasmic reticulum</keyword>
<feature type="region of interest" description="Disordered" evidence="15">
    <location>
        <begin position="608"/>
        <end position="690"/>
    </location>
</feature>
<keyword evidence="14 16" id="KW-0472">Membrane</keyword>
<keyword evidence="4" id="KW-0813">Transport</keyword>
<feature type="compositionally biased region" description="Low complexity" evidence="15">
    <location>
        <begin position="624"/>
        <end position="645"/>
    </location>
</feature>
<feature type="domain" description="C2" evidence="17">
    <location>
        <begin position="755"/>
        <end position="879"/>
    </location>
</feature>
<dbReference type="GO" id="GO:0006869">
    <property type="term" value="P:lipid transport"/>
    <property type="evidence" value="ECO:0007669"/>
    <property type="project" value="UniProtKB-KW"/>
</dbReference>
<evidence type="ECO:0000313" key="19">
    <source>
        <dbReference type="Ensembl" id="ENSGMOP00000049105.1"/>
    </source>
</evidence>
<keyword evidence="11 16" id="KW-1133">Transmembrane helix</keyword>
<dbReference type="InterPro" id="IPR031468">
    <property type="entry name" value="SMP_LBD"/>
</dbReference>
<dbReference type="CDD" id="cd04030">
    <property type="entry name" value="C2C_KIAA1228"/>
    <property type="match status" value="1"/>
</dbReference>
<dbReference type="InterPro" id="IPR051634">
    <property type="entry name" value="Extended_Synaptotagmin"/>
</dbReference>
<dbReference type="InterPro" id="IPR037749">
    <property type="entry name" value="Ext_Synaptotagmin_C2B"/>
</dbReference>
<accession>A0A8C5BM20</accession>
<comment type="similarity">
    <text evidence="3">Belongs to the extended synaptotagmin family.</text>
</comment>
<sequence>MTAVRGAHPHAPTTGSTAPPKENGHTADPGSPAPTFPTPAPPEEGSESGDTPTSSAGELTRTWVQFAKTFVVIFPIYALGYFEFSLSWLLIGLVLFFCWRRNAGGKSSRLNRALAFLAHEDPPRHTLTSSDLPPWVHFPDVERVEWVNKTVEQMWPYVGQFVEKLFRQTIEPAVRQTHGQLSSFCFTTINLGDKPLRVNGVKVYSENVDKHQIIMDLQVSFVGNTEVDVEVKRFFCRAGIKSIQLHGVLRVLMDPLLGDMPLVGALSLFFLKKPLLDITWTGLTNILDIPGLSGFSESVIQDIIFSYLVLPNRITIPLVGDVELTQLRYPMPKGVLRIHFLEAQDLEGKDQFLGGLIKAKSDPYGVLQIGTQQFRSRTIKANLHPKWNQVFEALVYEFTGQYLEIELFDEDTDKDDYLGSLMMDLSQLHQEQKVDEWFDLEEAPTGKLHLKLEWLSLFSNPDKMDQVLRSVRADRSLANEGLSSALLMVYLDSAKNLPCGKKSSSEPSPFVRFSVGTKTLESKVRFKTREPMWEEAFSFLVHNPRRQELELEVKDDKHKCTMGNLTVPLRDLLQEQHMTRTQSFPLRNSGPSACITLRLALRVLSLEKQDPSDRPSSVQVRKTSVPQAAAPGPSSSSTLSDSPRAAPTPPPPPAAAAAPPSSAPRRAPYSSSSSSTLTLPQRDGEPYSLSPARSVSALSCHLVCGGGGGGSQQRLGLGESSVSLASDASLPGAHLELHNRLRLLHNGSLPPEPCPLGEVQLTLRHSSQRNKLIVVVHACRHLLAFHRDSADPFLRLYLLPDRSRGGRRKTSVMKRTLDPVYDQTFEFSVSMVELHRRSLDVAVKTGGRVLTKHKGLLGKVILYMLYSCINGVLFFRYTLTDGLSKSPSLK</sequence>
<comment type="subcellular location">
    <subcellularLocation>
        <location evidence="1">Cell membrane</location>
        <topology evidence="1">Peripheral membrane protein</topology>
    </subcellularLocation>
    <subcellularLocation>
        <location evidence="2">Endoplasmic reticulum membrane</location>
        <topology evidence="2">Multi-pass membrane protein</topology>
    </subcellularLocation>
</comment>
<evidence type="ECO:0000313" key="20">
    <source>
        <dbReference type="Proteomes" id="UP000694546"/>
    </source>
</evidence>
<evidence type="ECO:0000256" key="12">
    <source>
        <dbReference type="ARBA" id="ARBA00023055"/>
    </source>
</evidence>
<evidence type="ECO:0000259" key="18">
    <source>
        <dbReference type="PROSITE" id="PS51847"/>
    </source>
</evidence>
<dbReference type="AlphaFoldDB" id="A0A8C5BM20"/>
<feature type="domain" description="C2" evidence="17">
    <location>
        <begin position="318"/>
        <end position="438"/>
    </location>
</feature>
<keyword evidence="13" id="KW-0446">Lipid-binding</keyword>
<keyword evidence="6 16" id="KW-0812">Transmembrane</keyword>
<dbReference type="PROSITE" id="PS50004">
    <property type="entry name" value="C2"/>
    <property type="match status" value="3"/>
</dbReference>
<evidence type="ECO:0000256" key="4">
    <source>
        <dbReference type="ARBA" id="ARBA00022448"/>
    </source>
</evidence>
<dbReference type="PANTHER" id="PTHR45761:SF2">
    <property type="entry name" value="EXTENDED SYNAPTOTAGMIN-2"/>
    <property type="match status" value="1"/>
</dbReference>
<evidence type="ECO:0000256" key="15">
    <source>
        <dbReference type="SAM" id="MobiDB-lite"/>
    </source>
</evidence>
<dbReference type="CDD" id="cd08391">
    <property type="entry name" value="C2A_C2C_Synaptotagmin_like"/>
    <property type="match status" value="1"/>
</dbReference>
<evidence type="ECO:0000256" key="5">
    <source>
        <dbReference type="ARBA" id="ARBA00022475"/>
    </source>
</evidence>
<keyword evidence="8" id="KW-0677">Repeat</keyword>
<dbReference type="GO" id="GO:0061817">
    <property type="term" value="P:endoplasmic reticulum-plasma membrane tethering"/>
    <property type="evidence" value="ECO:0007669"/>
    <property type="project" value="InterPro"/>
</dbReference>
<reference evidence="19" key="1">
    <citation type="submission" date="2025-08" db="UniProtKB">
        <authorList>
            <consortium name="Ensembl"/>
        </authorList>
    </citation>
    <scope>IDENTIFICATION</scope>
</reference>
<dbReference type="GO" id="GO:0005789">
    <property type="term" value="C:endoplasmic reticulum membrane"/>
    <property type="evidence" value="ECO:0007669"/>
    <property type="project" value="UniProtKB-SubCell"/>
</dbReference>
<feature type="compositionally biased region" description="Low complexity" evidence="15">
    <location>
        <begin position="655"/>
        <end position="675"/>
    </location>
</feature>
<dbReference type="Pfam" id="PF00168">
    <property type="entry name" value="C2"/>
    <property type="match status" value="3"/>
</dbReference>
<feature type="transmembrane region" description="Helical" evidence="16">
    <location>
        <begin position="76"/>
        <end position="99"/>
    </location>
</feature>
<dbReference type="InterPro" id="IPR035892">
    <property type="entry name" value="C2_domain_sf"/>
</dbReference>
<evidence type="ECO:0000256" key="16">
    <source>
        <dbReference type="SAM" id="Phobius"/>
    </source>
</evidence>
<feature type="compositionally biased region" description="Pro residues" evidence="15">
    <location>
        <begin position="31"/>
        <end position="42"/>
    </location>
</feature>
<dbReference type="SMART" id="SM00239">
    <property type="entry name" value="C2"/>
    <property type="match status" value="3"/>
</dbReference>
<dbReference type="PROSITE" id="PS51847">
    <property type="entry name" value="SMP"/>
    <property type="match status" value="1"/>
</dbReference>
<evidence type="ECO:0000256" key="2">
    <source>
        <dbReference type="ARBA" id="ARBA00004477"/>
    </source>
</evidence>
<feature type="region of interest" description="Disordered" evidence="15">
    <location>
        <begin position="1"/>
        <end position="56"/>
    </location>
</feature>
<evidence type="ECO:0000256" key="7">
    <source>
        <dbReference type="ARBA" id="ARBA00022723"/>
    </source>
</evidence>
<dbReference type="Ensembl" id="ENSGMOT00000068844.1">
    <property type="protein sequence ID" value="ENSGMOP00000049105.1"/>
    <property type="gene ID" value="ENSGMOG00000001664.2"/>
</dbReference>
<dbReference type="InterPro" id="IPR037733">
    <property type="entry name" value="Ext_Synaptotagmin_C2A"/>
</dbReference>
<feature type="domain" description="SMP-LTD" evidence="18">
    <location>
        <begin position="140"/>
        <end position="319"/>
    </location>
</feature>
<dbReference type="GO" id="GO:0008429">
    <property type="term" value="F:phosphatidylethanolamine binding"/>
    <property type="evidence" value="ECO:0007669"/>
    <property type="project" value="TreeGrafter"/>
</dbReference>
<dbReference type="InterPro" id="IPR039010">
    <property type="entry name" value="Synaptotagmin_SMP"/>
</dbReference>
<name>A0A8C5BM20_GADMO</name>
<evidence type="ECO:0000256" key="1">
    <source>
        <dbReference type="ARBA" id="ARBA00004202"/>
    </source>
</evidence>
<dbReference type="GO" id="GO:0005886">
    <property type="term" value="C:plasma membrane"/>
    <property type="evidence" value="ECO:0007669"/>
    <property type="project" value="UniProtKB-SubCell"/>
</dbReference>
<keyword evidence="5" id="KW-1003">Cell membrane</keyword>
<evidence type="ECO:0000256" key="10">
    <source>
        <dbReference type="ARBA" id="ARBA00022837"/>
    </source>
</evidence>